<evidence type="ECO:0000313" key="2">
    <source>
        <dbReference type="EMBL" id="MDQ0180777.1"/>
    </source>
</evidence>
<evidence type="ECO:0000313" key="3">
    <source>
        <dbReference type="Proteomes" id="UP001230951"/>
    </source>
</evidence>
<evidence type="ECO:0000313" key="1">
    <source>
        <dbReference type="EMBL" id="MDP9904794.1"/>
    </source>
</evidence>
<reference evidence="1 3" key="1">
    <citation type="submission" date="2023-07" db="EMBL/GenBank/DDBJ databases">
        <title>Sorghum-associated microbial communities from plants grown in Nebraska, USA.</title>
        <authorList>
            <person name="Schachtman D."/>
        </authorList>
    </citation>
    <scope>NUCLEOTIDE SEQUENCE</scope>
    <source>
        <strain evidence="1">DS1006</strain>
        <strain evidence="2 3">DS1016</strain>
    </source>
</reference>
<comment type="caution">
    <text evidence="1">The sequence shown here is derived from an EMBL/GenBank/DDBJ whole genome shotgun (WGS) entry which is preliminary data.</text>
</comment>
<dbReference type="EMBL" id="JAUSRG010000003">
    <property type="protein sequence ID" value="MDP9904794.1"/>
    <property type="molecule type" value="Genomic_DNA"/>
</dbReference>
<organism evidence="1 4">
    <name type="scientific">Arthrobacter bambusae</name>
    <dbReference type="NCBI Taxonomy" id="1338426"/>
    <lineage>
        <taxon>Bacteria</taxon>
        <taxon>Bacillati</taxon>
        <taxon>Actinomycetota</taxon>
        <taxon>Actinomycetes</taxon>
        <taxon>Micrococcales</taxon>
        <taxon>Micrococcaceae</taxon>
        <taxon>Arthrobacter</taxon>
    </lineage>
</organism>
<dbReference type="EMBL" id="JAUSTF010000004">
    <property type="protein sequence ID" value="MDQ0180777.1"/>
    <property type="molecule type" value="Genomic_DNA"/>
</dbReference>
<name>A0AAW8DHP5_9MICC</name>
<accession>A0AAW8DHP5</accession>
<dbReference type="Proteomes" id="UP001230951">
    <property type="component" value="Unassembled WGS sequence"/>
</dbReference>
<evidence type="ECO:0000313" key="4">
    <source>
        <dbReference type="Proteomes" id="UP001242995"/>
    </source>
</evidence>
<protein>
    <submittedName>
        <fullName evidence="1">Uncharacterized protein</fullName>
    </submittedName>
</protein>
<gene>
    <name evidence="1" type="ORF">J2S90_001749</name>
    <name evidence="2" type="ORF">J2S93_002204</name>
</gene>
<dbReference type="AlphaFoldDB" id="A0AAW8DHP5"/>
<sequence length="104" mass="11754">MGRRIYDAEFETSGTDHEHLGRFWWTDSITGQSGTWSRAEAVSYVGSRPKGDVFVSENGYTVAVGVWYYTSNPNIKWIQTESDGQRFDNLTTLAQRRAAGLVNK</sequence>
<dbReference type="Proteomes" id="UP001242995">
    <property type="component" value="Unassembled WGS sequence"/>
</dbReference>
<keyword evidence="3" id="KW-1185">Reference proteome</keyword>
<proteinExistence type="predicted"/>